<proteinExistence type="predicted"/>
<sequence length="89" mass="10366">MRKRGEQKGLDKRSAFSFENRRRFLLKSRLHLGGFPPPIASQIKMPRSSWRRERNKNLAPLKNAGEKEQVSLSAVTPNVTWLYRGKPFD</sequence>
<dbReference type="AlphaFoldDB" id="A0A1G2CJ57"/>
<accession>A0A1G2CJ57</accession>
<comment type="caution">
    <text evidence="1">The sequence shown here is derived from an EMBL/GenBank/DDBJ whole genome shotgun (WGS) entry which is preliminary data.</text>
</comment>
<dbReference type="Proteomes" id="UP000176287">
    <property type="component" value="Unassembled WGS sequence"/>
</dbReference>
<reference evidence="1 2" key="1">
    <citation type="journal article" date="2016" name="Nat. Commun.">
        <title>Thousands of microbial genomes shed light on interconnected biogeochemical processes in an aquifer system.</title>
        <authorList>
            <person name="Anantharaman K."/>
            <person name="Brown C.T."/>
            <person name="Hug L.A."/>
            <person name="Sharon I."/>
            <person name="Castelle C.J."/>
            <person name="Probst A.J."/>
            <person name="Thomas B.C."/>
            <person name="Singh A."/>
            <person name="Wilkins M.J."/>
            <person name="Karaoz U."/>
            <person name="Brodie E.L."/>
            <person name="Williams K.H."/>
            <person name="Hubbard S.S."/>
            <person name="Banfield J.F."/>
        </authorList>
    </citation>
    <scope>NUCLEOTIDE SEQUENCE [LARGE SCALE GENOMIC DNA]</scope>
</reference>
<organism evidence="1 2">
    <name type="scientific">Candidatus Liptonbacteria bacterium RIFCSPLOWO2_01_FULL_45_15</name>
    <dbReference type="NCBI Taxonomy" id="1798649"/>
    <lineage>
        <taxon>Bacteria</taxon>
        <taxon>Candidatus Liptoniibacteriota</taxon>
    </lineage>
</organism>
<protein>
    <submittedName>
        <fullName evidence="1">Uncharacterized protein</fullName>
    </submittedName>
</protein>
<dbReference type="EMBL" id="MHKZ01000003">
    <property type="protein sequence ID" value="OGZ01242.1"/>
    <property type="molecule type" value="Genomic_DNA"/>
</dbReference>
<evidence type="ECO:0000313" key="1">
    <source>
        <dbReference type="EMBL" id="OGZ01242.1"/>
    </source>
</evidence>
<name>A0A1G2CJ57_9BACT</name>
<gene>
    <name evidence="1" type="ORF">A3B13_00930</name>
</gene>
<evidence type="ECO:0000313" key="2">
    <source>
        <dbReference type="Proteomes" id="UP000176287"/>
    </source>
</evidence>